<evidence type="ECO:0000256" key="4">
    <source>
        <dbReference type="ARBA" id="ARBA00022723"/>
    </source>
</evidence>
<name>A0A2A4FSD4_9SPHN</name>
<proteinExistence type="inferred from homology"/>
<evidence type="ECO:0000256" key="7">
    <source>
        <dbReference type="ARBA" id="ARBA00023033"/>
    </source>
</evidence>
<comment type="cofactor">
    <cofactor evidence="1">
        <name>heme</name>
        <dbReference type="ChEBI" id="CHEBI:30413"/>
    </cofactor>
</comment>
<dbReference type="AlphaFoldDB" id="A0A2A4FSD4"/>
<evidence type="ECO:0000313" key="10">
    <source>
        <dbReference type="EMBL" id="PCE40358.1"/>
    </source>
</evidence>
<evidence type="ECO:0000313" key="11">
    <source>
        <dbReference type="Proteomes" id="UP000218934"/>
    </source>
</evidence>
<evidence type="ECO:0000256" key="5">
    <source>
        <dbReference type="ARBA" id="ARBA00023002"/>
    </source>
</evidence>
<keyword evidence="9" id="KW-0812">Transmembrane</keyword>
<keyword evidence="4 8" id="KW-0479">Metal-binding</keyword>
<dbReference type="PANTHER" id="PTHR46696:SF5">
    <property type="entry name" value="CYTOCHROME P450 BJ-1"/>
    <property type="match status" value="1"/>
</dbReference>
<gene>
    <name evidence="10" type="ORF">COO09_20470</name>
</gene>
<dbReference type="GO" id="GO:0020037">
    <property type="term" value="F:heme binding"/>
    <property type="evidence" value="ECO:0007669"/>
    <property type="project" value="InterPro"/>
</dbReference>
<keyword evidence="6 8" id="KW-0408">Iron</keyword>
<dbReference type="InterPro" id="IPR001128">
    <property type="entry name" value="Cyt_P450"/>
</dbReference>
<keyword evidence="3 8" id="KW-0349">Heme</keyword>
<dbReference type="GO" id="GO:0004497">
    <property type="term" value="F:monooxygenase activity"/>
    <property type="evidence" value="ECO:0007669"/>
    <property type="project" value="UniProtKB-KW"/>
</dbReference>
<dbReference type="KEGG" id="rdi:CMV14_19975"/>
<keyword evidence="9" id="KW-1133">Transmembrane helix</keyword>
<dbReference type="PRINTS" id="PR00359">
    <property type="entry name" value="BP450"/>
</dbReference>
<evidence type="ECO:0000256" key="3">
    <source>
        <dbReference type="ARBA" id="ARBA00022617"/>
    </source>
</evidence>
<dbReference type="GO" id="GO:0016705">
    <property type="term" value="F:oxidoreductase activity, acting on paired donors, with incorporation or reduction of molecular oxygen"/>
    <property type="evidence" value="ECO:0007669"/>
    <property type="project" value="InterPro"/>
</dbReference>
<dbReference type="Gene3D" id="1.10.630.10">
    <property type="entry name" value="Cytochrome P450"/>
    <property type="match status" value="1"/>
</dbReference>
<accession>A0A2A4FSD4</accession>
<dbReference type="EMBL" id="NWUF01000029">
    <property type="protein sequence ID" value="PCE40358.1"/>
    <property type="molecule type" value="Genomic_DNA"/>
</dbReference>
<evidence type="ECO:0000256" key="1">
    <source>
        <dbReference type="ARBA" id="ARBA00001971"/>
    </source>
</evidence>
<dbReference type="InterPro" id="IPR036396">
    <property type="entry name" value="Cyt_P450_sf"/>
</dbReference>
<evidence type="ECO:0000256" key="6">
    <source>
        <dbReference type="ARBA" id="ARBA00023004"/>
    </source>
</evidence>
<dbReference type="PANTHER" id="PTHR46696">
    <property type="entry name" value="P450, PUTATIVE (EUROFUNG)-RELATED"/>
    <property type="match status" value="1"/>
</dbReference>
<organism evidence="10 11">
    <name type="scientific">Rhizorhabdus dicambivorans</name>
    <dbReference type="NCBI Taxonomy" id="1850238"/>
    <lineage>
        <taxon>Bacteria</taxon>
        <taxon>Pseudomonadati</taxon>
        <taxon>Pseudomonadota</taxon>
        <taxon>Alphaproteobacteria</taxon>
        <taxon>Sphingomonadales</taxon>
        <taxon>Sphingomonadaceae</taxon>
        <taxon>Rhizorhabdus</taxon>
    </lineage>
</organism>
<protein>
    <submittedName>
        <fullName evidence="10">Cytochrome P450</fullName>
    </submittedName>
</protein>
<evidence type="ECO:0000256" key="9">
    <source>
        <dbReference type="SAM" id="Phobius"/>
    </source>
</evidence>
<dbReference type="SUPFAM" id="SSF48264">
    <property type="entry name" value="Cytochrome P450"/>
    <property type="match status" value="1"/>
</dbReference>
<dbReference type="InterPro" id="IPR002397">
    <property type="entry name" value="Cyt_P450_B"/>
</dbReference>
<keyword evidence="11" id="KW-1185">Reference proteome</keyword>
<comment type="similarity">
    <text evidence="2 8">Belongs to the cytochrome P450 family.</text>
</comment>
<dbReference type="PROSITE" id="PS00086">
    <property type="entry name" value="CYTOCHROME_P450"/>
    <property type="match status" value="1"/>
</dbReference>
<keyword evidence="7 8" id="KW-0503">Monooxygenase</keyword>
<evidence type="ECO:0000256" key="8">
    <source>
        <dbReference type="RuleBase" id="RU000461"/>
    </source>
</evidence>
<dbReference type="OrthoDB" id="5522954at2"/>
<comment type="caution">
    <text evidence="10">The sequence shown here is derived from an EMBL/GenBank/DDBJ whole genome shotgun (WGS) entry which is preliminary data.</text>
</comment>
<dbReference type="Pfam" id="PF00067">
    <property type="entry name" value="p450"/>
    <property type="match status" value="2"/>
</dbReference>
<feature type="transmembrane region" description="Helical" evidence="9">
    <location>
        <begin position="248"/>
        <end position="274"/>
    </location>
</feature>
<reference evidence="10 11" key="1">
    <citation type="submission" date="2017-09" db="EMBL/GenBank/DDBJ databases">
        <title>The Catabolism of 3,6-Dichlorosalicylic acid is Initiated by the Cytochrome P450 Monooxygenase DsmABC in Rhizorhabdus dicambivorans Ndbn-20.</title>
        <authorList>
            <person name="Na L."/>
        </authorList>
    </citation>
    <scope>NUCLEOTIDE SEQUENCE [LARGE SCALE GENOMIC DNA]</scope>
    <source>
        <strain evidence="10 11">Ndbn-20m</strain>
    </source>
</reference>
<evidence type="ECO:0000256" key="2">
    <source>
        <dbReference type="ARBA" id="ARBA00010617"/>
    </source>
</evidence>
<keyword evidence="5 8" id="KW-0560">Oxidoreductase</keyword>
<dbReference type="Proteomes" id="UP000218934">
    <property type="component" value="Unassembled WGS sequence"/>
</dbReference>
<dbReference type="InterPro" id="IPR017972">
    <property type="entry name" value="Cyt_P450_CS"/>
</dbReference>
<keyword evidence="9" id="KW-0472">Membrane</keyword>
<dbReference type="GO" id="GO:0005506">
    <property type="term" value="F:iron ion binding"/>
    <property type="evidence" value="ECO:0007669"/>
    <property type="project" value="InterPro"/>
</dbReference>
<sequence length="422" mass="46638">MLNSRVSDQGLAMVDIPVIDRAKLVDIDLYGAVKRSPGRCFVDLAQRSPFYIEAGGVPQAVVSRHEDVKIVLSEPARFSSRKRPWGGTGGFYYYNSLPVVTDNDPPDHANLRRLMAPAFSPRKLASVEAGVRSFVATQLDALQREGRPFDLVADYAHPLSVHVLFELLFGFPEGEWSIFTRLSDAQKAAFSTLDPGPEHVAEYEAAWEAARSYCADLIEKRRAAPGEDLASAIIAAHDVEGRITTEQLFATLMVLYSAGIGGIINYTAWTLYLLCRHPDQRDLLLGDPSLVEGAIVESLRMSPSVYTALRYATGDFDFEGLHLFEGMPIHVICSAPGYDPGRFENPLRFDIRRNIDSRDMMAFGYGIHHCIGASLARMTARISVQAAIERFPGLLLSDPGVEPDIVGVPKERGPREIFVRPM</sequence>